<comment type="caution">
    <text evidence="3">The sequence shown here is derived from an EMBL/GenBank/DDBJ whole genome shotgun (WGS) entry which is preliminary data.</text>
</comment>
<evidence type="ECO:0000313" key="3">
    <source>
        <dbReference type="EMBL" id="MEX3738670.1"/>
    </source>
</evidence>
<evidence type="ECO:0000313" key="4">
    <source>
        <dbReference type="Proteomes" id="UP001558474"/>
    </source>
</evidence>
<dbReference type="PANTHER" id="PTHR33371:SF18">
    <property type="entry name" value="MCE-FAMILY PROTEIN MCE3C"/>
    <property type="match status" value="1"/>
</dbReference>
<feature type="domain" description="Mce/MlaD" evidence="2">
    <location>
        <begin position="40"/>
        <end position="113"/>
    </location>
</feature>
<keyword evidence="1" id="KW-0812">Transmembrane</keyword>
<accession>A0ABV3VD41</accession>
<keyword evidence="4" id="KW-1185">Reference proteome</keyword>
<dbReference type="EMBL" id="JBDLOU010000017">
    <property type="protein sequence ID" value="MEX3738670.1"/>
    <property type="molecule type" value="Genomic_DNA"/>
</dbReference>
<dbReference type="Pfam" id="PF02470">
    <property type="entry name" value="MlaD"/>
    <property type="match status" value="1"/>
</dbReference>
<organism evidence="3 4">
    <name type="scientific">Mycolicibacterium porcinum</name>
    <dbReference type="NCBI Taxonomy" id="39693"/>
    <lineage>
        <taxon>Bacteria</taxon>
        <taxon>Bacillati</taxon>
        <taxon>Actinomycetota</taxon>
        <taxon>Actinomycetes</taxon>
        <taxon>Mycobacteriales</taxon>
        <taxon>Mycobacteriaceae</taxon>
        <taxon>Mycolicibacterium</taxon>
    </lineage>
</organism>
<protein>
    <submittedName>
        <fullName evidence="3">MlaD family protein</fullName>
    </submittedName>
</protein>
<dbReference type="Proteomes" id="UP001558474">
    <property type="component" value="Unassembled WGS sequence"/>
</dbReference>
<proteinExistence type="predicted"/>
<dbReference type="InterPro" id="IPR052336">
    <property type="entry name" value="MlaD_Phospholipid_Transporter"/>
</dbReference>
<dbReference type="RefSeq" id="WP_171508224.1">
    <property type="nucleotide sequence ID" value="NZ_JBDLOU010000017.1"/>
</dbReference>
<feature type="transmembrane region" description="Helical" evidence="1">
    <location>
        <begin position="12"/>
        <end position="34"/>
    </location>
</feature>
<dbReference type="InterPro" id="IPR003399">
    <property type="entry name" value="Mce/MlaD"/>
</dbReference>
<keyword evidence="1" id="KW-1133">Transmembrane helix</keyword>
<evidence type="ECO:0000256" key="1">
    <source>
        <dbReference type="SAM" id="Phobius"/>
    </source>
</evidence>
<keyword evidence="1" id="KW-0472">Membrane</keyword>
<name>A0ABV3VD41_9MYCO</name>
<sequence length="326" mass="35689">MQSVTKSLRDPLFIGVASLVVVTIIGMVIALLYISPPGQQIVTFYTDDAVSVSKGDNVRIAGVVVGKVEDLSIEPNQVRVRASVDRNAFVGDQSQVEVRMLTVVGGYYVTIIPLGDAPIGSQPIPMERVTMPYSLIRTLSDTAKITDNVAPKPINESINQIQQGLAGTNTDVVTELLNAGNAITENLEHQRGQISSVLDLSNEFIRKLNENRGLLEYLISRIAILEESFILYGKGFASSMEGMGRIGKEVLDPLARFYMPHRSDFLDRVRGVLGEVQGVADRNGVIVRVLRRIRERMEHTLAAQNNGTPPELFATDLCIPVEGSRC</sequence>
<gene>
    <name evidence="3" type="ORF">ABFW12_10545</name>
</gene>
<reference evidence="3 4" key="1">
    <citation type="submission" date="2024-04" db="EMBL/GenBank/DDBJ databases">
        <title>Genomic Markers of Mycobacteria.</title>
        <authorList>
            <person name="Soliman M.S."/>
            <person name="Elkholy A."/>
            <person name="Soliman N.S."/>
            <person name="Abbas A."/>
            <person name="Khayrat S."/>
            <person name="Shawky S."/>
        </authorList>
    </citation>
    <scope>NUCLEOTIDE SEQUENCE [LARGE SCALE GENOMIC DNA]</scope>
    <source>
        <strain evidence="3 4">Egy-CU-AM5</strain>
    </source>
</reference>
<evidence type="ECO:0000259" key="2">
    <source>
        <dbReference type="Pfam" id="PF02470"/>
    </source>
</evidence>
<dbReference type="PANTHER" id="PTHR33371">
    <property type="entry name" value="INTERMEMBRANE PHOSPHOLIPID TRANSPORT SYSTEM BINDING PROTEIN MLAD-RELATED"/>
    <property type="match status" value="1"/>
</dbReference>